<dbReference type="Pfam" id="PF13439">
    <property type="entry name" value="Glyco_transf_4"/>
    <property type="match status" value="1"/>
</dbReference>
<reference evidence="4" key="1">
    <citation type="submission" date="2019-05" db="EMBL/GenBank/DDBJ databases">
        <title>Genome sequence and methylation pattern of the halophilic Archaeon Natrinema versiforme BOL5-4.</title>
        <authorList>
            <person name="DasSarma P."/>
            <person name="Anton B.P."/>
            <person name="DasSarma S.L."/>
            <person name="Martinez F.L."/>
            <person name="Guzman D."/>
            <person name="Roberts R.J."/>
            <person name="DasSarma S."/>
        </authorList>
    </citation>
    <scope>NUCLEOTIDE SEQUENCE [LARGE SCALE GENOMIC DNA]</scope>
    <source>
        <strain evidence="4">BOL5-4</strain>
        <plasmid evidence="4">pnve414</plasmid>
    </source>
</reference>
<feature type="domain" description="Glycosyltransferase subfamily 4-like N-terminal" evidence="2">
    <location>
        <begin position="37"/>
        <end position="162"/>
    </location>
</feature>
<name>A0A4P8WN38_9EURY</name>
<organism evidence="3 4">
    <name type="scientific">Natrinema versiforme</name>
    <dbReference type="NCBI Taxonomy" id="88724"/>
    <lineage>
        <taxon>Archaea</taxon>
        <taxon>Methanobacteriati</taxon>
        <taxon>Methanobacteriota</taxon>
        <taxon>Stenosarchaea group</taxon>
        <taxon>Halobacteria</taxon>
        <taxon>Halobacteriales</taxon>
        <taxon>Natrialbaceae</taxon>
        <taxon>Natrinema</taxon>
    </lineage>
</organism>
<keyword evidence="1" id="KW-0812">Transmembrane</keyword>
<gene>
    <name evidence="3" type="ORF">FEJ81_21675</name>
</gene>
<dbReference type="AlphaFoldDB" id="A0A4P8WN38"/>
<dbReference type="PANTHER" id="PTHR12526">
    <property type="entry name" value="GLYCOSYLTRANSFERASE"/>
    <property type="match status" value="1"/>
</dbReference>
<dbReference type="Proteomes" id="UP000302218">
    <property type="component" value="Plasmid pNVE414"/>
</dbReference>
<evidence type="ECO:0000313" key="4">
    <source>
        <dbReference type="Proteomes" id="UP000302218"/>
    </source>
</evidence>
<dbReference type="EMBL" id="CP040332">
    <property type="protein sequence ID" value="QCS44900.1"/>
    <property type="molecule type" value="Genomic_DNA"/>
</dbReference>
<sequence length="363" mass="40443">MNVLGFTAHRAEKFRQPFETLGGSCDYISVADRNGFDRYRTMLVTGARTIKRERPDALLANGADLVGFVAILLGIVFDTPVVIRHGGDLWRQRTEKRREQLRRREYVGYLSFCGLAVLNAITYRLADGYIVVSEELREITHEKTSCPRSRIKVVPPHIEVDRFEPGEQRTAACAPDAENVALTVTNLRYQGKFLGARDCVDEITGLLRENPDTAYIIAGGGLYYDELVRYVEAVSSPSVRDRIHTPGHVADIEALYGLADAFVYVSYIDGYPNVVLEAQAAGLPVISNPAHGMPMQIDHGETGFLVDPSTEGSIREPLERLFERPDVSRRIGTRSIERVRRENTADAIATELVDAIGEIHARV</sequence>
<dbReference type="KEGG" id="nvr:FEJ81_21675"/>
<dbReference type="GO" id="GO:0016757">
    <property type="term" value="F:glycosyltransferase activity"/>
    <property type="evidence" value="ECO:0007669"/>
    <property type="project" value="InterPro"/>
</dbReference>
<feature type="transmembrane region" description="Helical" evidence="1">
    <location>
        <begin position="106"/>
        <end position="126"/>
    </location>
</feature>
<dbReference type="InterPro" id="IPR028098">
    <property type="entry name" value="Glyco_trans_4-like_N"/>
</dbReference>
<dbReference type="Gene3D" id="3.40.50.2000">
    <property type="entry name" value="Glycogen Phosphorylase B"/>
    <property type="match status" value="2"/>
</dbReference>
<evidence type="ECO:0000259" key="2">
    <source>
        <dbReference type="Pfam" id="PF13439"/>
    </source>
</evidence>
<keyword evidence="1" id="KW-0472">Membrane</keyword>
<dbReference type="CDD" id="cd03801">
    <property type="entry name" value="GT4_PimA-like"/>
    <property type="match status" value="1"/>
</dbReference>
<keyword evidence="1" id="KW-1133">Transmembrane helix</keyword>
<protein>
    <submittedName>
        <fullName evidence="3">Glycosyltransferase family 4 protein</fullName>
    </submittedName>
</protein>
<feature type="transmembrane region" description="Helical" evidence="1">
    <location>
        <begin position="65"/>
        <end position="85"/>
    </location>
</feature>
<accession>A0A4P8WN38</accession>
<geneLocation type="plasmid" evidence="4">
    <name>pnve414</name>
</geneLocation>
<dbReference type="GeneID" id="40267941"/>
<proteinExistence type="predicted"/>
<dbReference type="OrthoDB" id="132546at2157"/>
<dbReference type="RefSeq" id="WP_138247290.1">
    <property type="nucleotide sequence ID" value="NZ_CP040332.1"/>
</dbReference>
<evidence type="ECO:0000313" key="3">
    <source>
        <dbReference type="EMBL" id="QCS44900.1"/>
    </source>
</evidence>
<keyword evidence="3" id="KW-0808">Transferase</keyword>
<dbReference type="SUPFAM" id="SSF53756">
    <property type="entry name" value="UDP-Glycosyltransferase/glycogen phosphorylase"/>
    <property type="match status" value="1"/>
</dbReference>
<dbReference type="Pfam" id="PF13692">
    <property type="entry name" value="Glyco_trans_1_4"/>
    <property type="match status" value="1"/>
</dbReference>
<keyword evidence="3" id="KW-0614">Plasmid</keyword>
<evidence type="ECO:0000256" key="1">
    <source>
        <dbReference type="SAM" id="Phobius"/>
    </source>
</evidence>